<evidence type="ECO:0000313" key="3">
    <source>
        <dbReference type="Proteomes" id="UP000515154"/>
    </source>
</evidence>
<reference evidence="4" key="1">
    <citation type="submission" date="2025-08" db="UniProtKB">
        <authorList>
            <consortium name="RefSeq"/>
        </authorList>
    </citation>
    <scope>IDENTIFICATION</scope>
</reference>
<feature type="compositionally biased region" description="Low complexity" evidence="2">
    <location>
        <begin position="349"/>
        <end position="363"/>
    </location>
</feature>
<feature type="compositionally biased region" description="Low complexity" evidence="2">
    <location>
        <begin position="81"/>
        <end position="90"/>
    </location>
</feature>
<dbReference type="PANTHER" id="PTHR15093:SF1">
    <property type="entry name" value="PRKC APOPTOSIS WT1 REGULATOR PROTEIN"/>
    <property type="match status" value="1"/>
</dbReference>
<keyword evidence="3" id="KW-1185">Reference proteome</keyword>
<name>A0A6P7TZ05_9MOLL</name>
<feature type="compositionally biased region" description="Polar residues" evidence="2">
    <location>
        <begin position="243"/>
        <end position="265"/>
    </location>
</feature>
<feature type="compositionally biased region" description="Basic and acidic residues" evidence="2">
    <location>
        <begin position="36"/>
        <end position="60"/>
    </location>
</feature>
<dbReference type="GO" id="GO:0005737">
    <property type="term" value="C:cytoplasm"/>
    <property type="evidence" value="ECO:0007669"/>
    <property type="project" value="TreeGrafter"/>
</dbReference>
<dbReference type="GO" id="GO:0006915">
    <property type="term" value="P:apoptotic process"/>
    <property type="evidence" value="ECO:0007669"/>
    <property type="project" value="InterPro"/>
</dbReference>
<evidence type="ECO:0000313" key="4">
    <source>
        <dbReference type="RefSeq" id="XP_029657033.1"/>
    </source>
</evidence>
<dbReference type="RefSeq" id="XP_029657033.1">
    <property type="nucleotide sequence ID" value="XM_029801173.2"/>
</dbReference>
<feature type="region of interest" description="Disordered" evidence="2">
    <location>
        <begin position="1"/>
        <end position="135"/>
    </location>
</feature>
<proteinExistence type="predicted"/>
<dbReference type="Proteomes" id="UP000515154">
    <property type="component" value="Linkage group LG2"/>
</dbReference>
<accession>A0A6P7TZ05</accession>
<feature type="compositionally biased region" description="Basic and acidic residues" evidence="2">
    <location>
        <begin position="312"/>
        <end position="323"/>
    </location>
</feature>
<evidence type="ECO:0000256" key="2">
    <source>
        <dbReference type="SAM" id="MobiDB-lite"/>
    </source>
</evidence>
<dbReference type="KEGG" id="osn:115231083"/>
<feature type="coiled-coil region" evidence="1">
    <location>
        <begin position="403"/>
        <end position="462"/>
    </location>
</feature>
<organism evidence="3 4">
    <name type="scientific">Octopus sinensis</name>
    <name type="common">East Asian common octopus</name>
    <dbReference type="NCBI Taxonomy" id="2607531"/>
    <lineage>
        <taxon>Eukaryota</taxon>
        <taxon>Metazoa</taxon>
        <taxon>Spiralia</taxon>
        <taxon>Lophotrochozoa</taxon>
        <taxon>Mollusca</taxon>
        <taxon>Cephalopoda</taxon>
        <taxon>Coleoidea</taxon>
        <taxon>Octopodiformes</taxon>
        <taxon>Octopoda</taxon>
        <taxon>Incirrata</taxon>
        <taxon>Octopodidae</taxon>
        <taxon>Octopus</taxon>
    </lineage>
</organism>
<sequence>MASSSVSQESLDREDIDISNRRYKVRMSRPRVAASKGDKEGIGDHSVDTLRDQNGDRTDHYSGTVGDDLDGVNRVMGSPATSSTTTTVGGVDHESPTRAASSRAKDKRTRPNHLHKGKPPKDKRKLREKRRSTGVVHLPSTEFQSLDSGHAGEQPSEILVNRINTNTCFSLSTGDSLDDEDEGDKIALETKRNTTFNEVIHADNRNSTMASDDHVPKTYTARRTKSPSDLDADLEDNQDYDSAVSQSETNLTLIGQSEPASSGAKTSYKPYRSSRSPYSPPSSSFRVLGSDQESKTPTCSNSSSSSSSVMSRYKEIESGKIPREPTLQSQIKKRDLHHCPDSEYQHPVSSQSSQVQDSWQSQSTYNQSHLPSLKENPNYNVKSYKENWCQGSQQQQSQEECSLDKLLNREREENRRLIKLLDDKDRRIAELEKEIALLNKDVEAFEDENETLQVENRALINAFSQLSTTV</sequence>
<feature type="compositionally biased region" description="Polar residues" evidence="2">
    <location>
        <begin position="364"/>
        <end position="378"/>
    </location>
</feature>
<feature type="compositionally biased region" description="Low complexity" evidence="2">
    <location>
        <begin position="267"/>
        <end position="284"/>
    </location>
</feature>
<dbReference type="GO" id="GO:0043065">
    <property type="term" value="P:positive regulation of apoptotic process"/>
    <property type="evidence" value="ECO:0007669"/>
    <property type="project" value="TreeGrafter"/>
</dbReference>
<keyword evidence="1" id="KW-0175">Coiled coil</keyword>
<feature type="region of interest" description="Disordered" evidence="2">
    <location>
        <begin position="202"/>
        <end position="378"/>
    </location>
</feature>
<feature type="compositionally biased region" description="Basic residues" evidence="2">
    <location>
        <begin position="105"/>
        <end position="132"/>
    </location>
</feature>
<dbReference type="PANTHER" id="PTHR15093">
    <property type="entry name" value="PROSTATE APOPTOSIS RESPONSE PROTEIN PAR-4"/>
    <property type="match status" value="1"/>
</dbReference>
<feature type="compositionally biased region" description="Low complexity" evidence="2">
    <location>
        <begin position="300"/>
        <end position="311"/>
    </location>
</feature>
<dbReference type="AlphaFoldDB" id="A0A6P7TZ05"/>
<evidence type="ECO:0000256" key="1">
    <source>
        <dbReference type="SAM" id="Coils"/>
    </source>
</evidence>
<dbReference type="InterPro" id="IPR026117">
    <property type="entry name" value="Par-4"/>
</dbReference>
<gene>
    <name evidence="4" type="primary">LOC115231083</name>
</gene>
<feature type="compositionally biased region" description="Basic and acidic residues" evidence="2">
    <location>
        <begin position="10"/>
        <end position="20"/>
    </location>
</feature>
<protein>
    <submittedName>
        <fullName evidence="4">Uncharacterized protein LOC115231083 isoform X1</fullName>
    </submittedName>
</protein>
<feature type="compositionally biased region" description="Acidic residues" evidence="2">
    <location>
        <begin position="230"/>
        <end position="239"/>
    </location>
</feature>